<name>A0A1G2TE57_9BACT</name>
<dbReference type="CDD" id="cd16964">
    <property type="entry name" value="YqgF"/>
    <property type="match status" value="1"/>
</dbReference>
<comment type="subcellular location">
    <subcellularLocation>
        <location evidence="5">Cytoplasm</location>
    </subcellularLocation>
</comment>
<evidence type="ECO:0000256" key="3">
    <source>
        <dbReference type="ARBA" id="ARBA00022722"/>
    </source>
</evidence>
<evidence type="ECO:0000256" key="5">
    <source>
        <dbReference type="HAMAP-Rule" id="MF_00651"/>
    </source>
</evidence>
<proteinExistence type="inferred from homology"/>
<feature type="domain" description="YqgF/RNase H-like" evidence="6">
    <location>
        <begin position="1"/>
        <end position="98"/>
    </location>
</feature>
<protein>
    <recommendedName>
        <fullName evidence="5">Putative pre-16S rRNA nuclease</fullName>
        <ecNumber evidence="5">3.1.-.-</ecNumber>
    </recommendedName>
</protein>
<reference evidence="7 8" key="1">
    <citation type="journal article" date="2016" name="Nat. Commun.">
        <title>Thousands of microbial genomes shed light on interconnected biogeochemical processes in an aquifer system.</title>
        <authorList>
            <person name="Anantharaman K."/>
            <person name="Brown C.T."/>
            <person name="Hug L.A."/>
            <person name="Sharon I."/>
            <person name="Castelle C.J."/>
            <person name="Probst A.J."/>
            <person name="Thomas B.C."/>
            <person name="Singh A."/>
            <person name="Wilkins M.J."/>
            <person name="Karaoz U."/>
            <person name="Brodie E.L."/>
            <person name="Williams K.H."/>
            <person name="Hubbard S.S."/>
            <person name="Banfield J.F."/>
        </authorList>
    </citation>
    <scope>NUCLEOTIDE SEQUENCE [LARGE SCALE GENOMIC DNA]</scope>
</reference>
<evidence type="ECO:0000256" key="4">
    <source>
        <dbReference type="ARBA" id="ARBA00022801"/>
    </source>
</evidence>
<comment type="caution">
    <text evidence="7">The sequence shown here is derived from an EMBL/GenBank/DDBJ whole genome shotgun (WGS) entry which is preliminary data.</text>
</comment>
<dbReference type="GO" id="GO:0016788">
    <property type="term" value="F:hydrolase activity, acting on ester bonds"/>
    <property type="evidence" value="ECO:0007669"/>
    <property type="project" value="UniProtKB-UniRule"/>
</dbReference>
<dbReference type="SMART" id="SM00732">
    <property type="entry name" value="YqgFc"/>
    <property type="match status" value="1"/>
</dbReference>
<dbReference type="InterPro" id="IPR006641">
    <property type="entry name" value="YqgF/RNaseH-like_dom"/>
</dbReference>
<comment type="similarity">
    <text evidence="5">Belongs to the YqgF HJR family.</text>
</comment>
<dbReference type="GO" id="GO:0005829">
    <property type="term" value="C:cytosol"/>
    <property type="evidence" value="ECO:0007669"/>
    <property type="project" value="TreeGrafter"/>
</dbReference>
<dbReference type="EMBL" id="MHVR01000023">
    <property type="protein sequence ID" value="OHA95533.1"/>
    <property type="molecule type" value="Genomic_DNA"/>
</dbReference>
<dbReference type="InterPro" id="IPR005227">
    <property type="entry name" value="YqgF"/>
</dbReference>
<evidence type="ECO:0000313" key="7">
    <source>
        <dbReference type="EMBL" id="OHA95533.1"/>
    </source>
</evidence>
<dbReference type="GO" id="GO:0004518">
    <property type="term" value="F:nuclease activity"/>
    <property type="evidence" value="ECO:0007669"/>
    <property type="project" value="UniProtKB-KW"/>
</dbReference>
<evidence type="ECO:0000256" key="1">
    <source>
        <dbReference type="ARBA" id="ARBA00022490"/>
    </source>
</evidence>
<dbReference type="SUPFAM" id="SSF53098">
    <property type="entry name" value="Ribonuclease H-like"/>
    <property type="match status" value="1"/>
</dbReference>
<accession>A0A1G2TE57</accession>
<dbReference type="InterPro" id="IPR012337">
    <property type="entry name" value="RNaseH-like_sf"/>
</dbReference>
<dbReference type="PANTHER" id="PTHR33317:SF4">
    <property type="entry name" value="POLYNUCLEOTIDYL TRANSFERASE, RIBONUCLEASE H-LIKE SUPERFAMILY PROTEIN"/>
    <property type="match status" value="1"/>
</dbReference>
<dbReference type="GO" id="GO:0000967">
    <property type="term" value="P:rRNA 5'-end processing"/>
    <property type="evidence" value="ECO:0007669"/>
    <property type="project" value="UniProtKB-UniRule"/>
</dbReference>
<keyword evidence="1 5" id="KW-0963">Cytoplasm</keyword>
<evidence type="ECO:0000256" key="2">
    <source>
        <dbReference type="ARBA" id="ARBA00022517"/>
    </source>
</evidence>
<dbReference type="Gene3D" id="3.30.420.140">
    <property type="entry name" value="YqgF/RNase H-like domain"/>
    <property type="match status" value="1"/>
</dbReference>
<comment type="function">
    <text evidence="5">Could be a nuclease involved in processing of the 5'-end of pre-16S rRNA.</text>
</comment>
<dbReference type="InterPro" id="IPR037027">
    <property type="entry name" value="YqgF/RNaseH-like_dom_sf"/>
</dbReference>
<dbReference type="HAMAP" id="MF_00651">
    <property type="entry name" value="Nuclease_YqgF"/>
    <property type="match status" value="1"/>
</dbReference>
<dbReference type="Pfam" id="PF03652">
    <property type="entry name" value="RuvX"/>
    <property type="match status" value="1"/>
</dbReference>
<dbReference type="NCBIfam" id="TIGR00250">
    <property type="entry name" value="RNAse_H_YqgF"/>
    <property type="match status" value="1"/>
</dbReference>
<dbReference type="AlphaFoldDB" id="A0A1G2TE57"/>
<evidence type="ECO:0000313" key="8">
    <source>
        <dbReference type="Proteomes" id="UP000178175"/>
    </source>
</evidence>
<keyword evidence="3 5" id="KW-0540">Nuclease</keyword>
<dbReference type="EC" id="3.1.-.-" evidence="5"/>
<keyword evidence="2 5" id="KW-0690">Ribosome biogenesis</keyword>
<keyword evidence="4 5" id="KW-0378">Hydrolase</keyword>
<gene>
    <name evidence="7" type="ORF">A3C70_00700</name>
</gene>
<dbReference type="PANTHER" id="PTHR33317">
    <property type="entry name" value="POLYNUCLEOTIDYL TRANSFERASE, RIBONUCLEASE H-LIKE SUPERFAMILY PROTEIN"/>
    <property type="match status" value="1"/>
</dbReference>
<organism evidence="7 8">
    <name type="scientific">Candidatus Zambryskibacteria bacterium RIFCSPHIGHO2_02_FULL_43_14</name>
    <dbReference type="NCBI Taxonomy" id="1802748"/>
    <lineage>
        <taxon>Bacteria</taxon>
        <taxon>Candidatus Zambryskiibacteriota</taxon>
    </lineage>
</organism>
<dbReference type="Proteomes" id="UP000178175">
    <property type="component" value="Unassembled WGS sequence"/>
</dbReference>
<sequence>MRLMAIDYGKKRVGIASTDETGRFALPRMILENDKTLLDKVLKFKKDEGIEKIVIGESRNLDNSANPIQAEISQFQTELEKHGVETVLHPEIFTTVEARRLQGKSKMIDASAAALILKSFLDTMYNEGI</sequence>
<evidence type="ECO:0000259" key="6">
    <source>
        <dbReference type="SMART" id="SM00732"/>
    </source>
</evidence>